<dbReference type="STRING" id="1173027.Mic7113_2913"/>
<protein>
    <submittedName>
        <fullName evidence="1">Uncharacterized protein</fullName>
    </submittedName>
</protein>
<sequence length="83" mass="9518">MAAPLPALAAFCRDSHNHSICILSIKRSAKNYWEYRASVSIDGVKRPVELYNCRDRIRVRPDGTFVWFDDHGAGELICSFFQK</sequence>
<proteinExistence type="predicted"/>
<accession>K9WE70</accession>
<dbReference type="Proteomes" id="UP000010471">
    <property type="component" value="Chromosome"/>
</dbReference>
<keyword evidence="2" id="KW-1185">Reference proteome</keyword>
<dbReference type="AlphaFoldDB" id="K9WE70"/>
<organism evidence="1 2">
    <name type="scientific">Allocoleopsis franciscana PCC 7113</name>
    <dbReference type="NCBI Taxonomy" id="1173027"/>
    <lineage>
        <taxon>Bacteria</taxon>
        <taxon>Bacillati</taxon>
        <taxon>Cyanobacteriota</taxon>
        <taxon>Cyanophyceae</taxon>
        <taxon>Coleofasciculales</taxon>
        <taxon>Coleofasciculaceae</taxon>
        <taxon>Allocoleopsis</taxon>
        <taxon>Allocoleopsis franciscana</taxon>
    </lineage>
</organism>
<evidence type="ECO:0000313" key="1">
    <source>
        <dbReference type="EMBL" id="AFZ18690.1"/>
    </source>
</evidence>
<evidence type="ECO:0000313" key="2">
    <source>
        <dbReference type="Proteomes" id="UP000010471"/>
    </source>
</evidence>
<dbReference type="HOGENOM" id="CLU_158023_0_0_3"/>
<name>K9WE70_9CYAN</name>
<dbReference type="eggNOG" id="ENOG5032VHA">
    <property type="taxonomic scope" value="Bacteria"/>
</dbReference>
<gene>
    <name evidence="1" type="ORF">Mic7113_2913</name>
</gene>
<reference evidence="1 2" key="1">
    <citation type="submission" date="2012-06" db="EMBL/GenBank/DDBJ databases">
        <title>Finished chromosome of genome of Microcoleus sp. PCC 7113.</title>
        <authorList>
            <consortium name="US DOE Joint Genome Institute"/>
            <person name="Gugger M."/>
            <person name="Coursin T."/>
            <person name="Rippka R."/>
            <person name="Tandeau De Marsac N."/>
            <person name="Huntemann M."/>
            <person name="Wei C.-L."/>
            <person name="Han J."/>
            <person name="Detter J.C."/>
            <person name="Han C."/>
            <person name="Tapia R."/>
            <person name="Chen A."/>
            <person name="Kyrpides N."/>
            <person name="Mavromatis K."/>
            <person name="Markowitz V."/>
            <person name="Szeto E."/>
            <person name="Ivanova N."/>
            <person name="Pagani I."/>
            <person name="Pati A."/>
            <person name="Goodwin L."/>
            <person name="Nordberg H.P."/>
            <person name="Cantor M.N."/>
            <person name="Hua S.X."/>
            <person name="Woyke T."/>
            <person name="Kerfeld C.A."/>
        </authorList>
    </citation>
    <scope>NUCLEOTIDE SEQUENCE [LARGE SCALE GENOMIC DNA]</scope>
    <source>
        <strain evidence="1 2">PCC 7113</strain>
    </source>
</reference>
<dbReference type="EMBL" id="CP003630">
    <property type="protein sequence ID" value="AFZ18690.1"/>
    <property type="molecule type" value="Genomic_DNA"/>
</dbReference>
<dbReference type="KEGG" id="mic:Mic7113_2913"/>